<dbReference type="AlphaFoldDB" id="A0AAV4AI84"/>
<keyword evidence="2" id="KW-1185">Reference proteome</keyword>
<organism evidence="1 2">
    <name type="scientific">Plakobranchus ocellatus</name>
    <dbReference type="NCBI Taxonomy" id="259542"/>
    <lineage>
        <taxon>Eukaryota</taxon>
        <taxon>Metazoa</taxon>
        <taxon>Spiralia</taxon>
        <taxon>Lophotrochozoa</taxon>
        <taxon>Mollusca</taxon>
        <taxon>Gastropoda</taxon>
        <taxon>Heterobranchia</taxon>
        <taxon>Euthyneura</taxon>
        <taxon>Panpulmonata</taxon>
        <taxon>Sacoglossa</taxon>
        <taxon>Placobranchoidea</taxon>
        <taxon>Plakobranchidae</taxon>
        <taxon>Plakobranchus</taxon>
    </lineage>
</organism>
<sequence>MTSVRKGQENKLSGARVFQRSKSVSVPPLRIVLGSVGGKEDSIPAQIPAATLLYRIRAPLPAPPLSDGGPGSLRSSSR</sequence>
<evidence type="ECO:0000313" key="2">
    <source>
        <dbReference type="Proteomes" id="UP000735302"/>
    </source>
</evidence>
<dbReference type="EMBL" id="BLXT01004211">
    <property type="protein sequence ID" value="GFO10886.1"/>
    <property type="molecule type" value="Genomic_DNA"/>
</dbReference>
<reference evidence="1 2" key="1">
    <citation type="journal article" date="2021" name="Elife">
        <title>Chloroplast acquisition without the gene transfer in kleptoplastic sea slugs, Plakobranchus ocellatus.</title>
        <authorList>
            <person name="Maeda T."/>
            <person name="Takahashi S."/>
            <person name="Yoshida T."/>
            <person name="Shimamura S."/>
            <person name="Takaki Y."/>
            <person name="Nagai Y."/>
            <person name="Toyoda A."/>
            <person name="Suzuki Y."/>
            <person name="Arimoto A."/>
            <person name="Ishii H."/>
            <person name="Satoh N."/>
            <person name="Nishiyama T."/>
            <person name="Hasebe M."/>
            <person name="Maruyama T."/>
            <person name="Minagawa J."/>
            <person name="Obokata J."/>
            <person name="Shigenobu S."/>
        </authorList>
    </citation>
    <scope>NUCLEOTIDE SEQUENCE [LARGE SCALE GENOMIC DNA]</scope>
</reference>
<evidence type="ECO:0000313" key="1">
    <source>
        <dbReference type="EMBL" id="GFO10886.1"/>
    </source>
</evidence>
<accession>A0AAV4AI84</accession>
<gene>
    <name evidence="1" type="ORF">PoB_003739100</name>
</gene>
<comment type="caution">
    <text evidence="1">The sequence shown here is derived from an EMBL/GenBank/DDBJ whole genome shotgun (WGS) entry which is preliminary data.</text>
</comment>
<protein>
    <submittedName>
        <fullName evidence="1">Uncharacterized protein</fullName>
    </submittedName>
</protein>
<dbReference type="Proteomes" id="UP000735302">
    <property type="component" value="Unassembled WGS sequence"/>
</dbReference>
<name>A0AAV4AI84_9GAST</name>
<proteinExistence type="predicted"/>